<dbReference type="Proteomes" id="UP001156694">
    <property type="component" value="Unassembled WGS sequence"/>
</dbReference>
<dbReference type="Pfam" id="PF19576">
    <property type="entry name" value="Acyltransf_2"/>
    <property type="match status" value="1"/>
</dbReference>
<evidence type="ECO:0000259" key="1">
    <source>
        <dbReference type="SMART" id="SM00563"/>
    </source>
</evidence>
<comment type="caution">
    <text evidence="2">The sequence shown here is derived from an EMBL/GenBank/DDBJ whole genome shotgun (WGS) entry which is preliminary data.</text>
</comment>
<sequence>MNFNRSVASDISYANSADGRMARRMIRGIENLTGRPALIRRADGYDVDIERGGNFWQVIAQRYAIEYDFIKGSPQNIPTEGPLVVVANHPFGILDGLAMGNLLAERRDDFQIIANNVFQRASEIDRFILPISFESTRQGAKVNLETRRIAVRNLRAGGAVAVFPGGTVSTASRPMGAARDPQWRNFTAKIISESQATVLPVYFDGSNSRLFQMASHLHQHLRVALLIREFKRSIRRPVRIAIGQPITPENLTGYAQKPAELMDYLRGETYRLGGAGQADLDYGYDFDSTYTRRGPA</sequence>
<proteinExistence type="predicted"/>
<dbReference type="InterPro" id="IPR045746">
    <property type="entry name" value="ACT14924-like_Acyltransf_dom"/>
</dbReference>
<organism evidence="2 3">
    <name type="scientific">Amylibacter marinus</name>
    <dbReference type="NCBI Taxonomy" id="1475483"/>
    <lineage>
        <taxon>Bacteria</taxon>
        <taxon>Pseudomonadati</taxon>
        <taxon>Pseudomonadota</taxon>
        <taxon>Alphaproteobacteria</taxon>
        <taxon>Rhodobacterales</taxon>
        <taxon>Paracoccaceae</taxon>
        <taxon>Amylibacter</taxon>
    </lineage>
</organism>
<dbReference type="SUPFAM" id="SSF69593">
    <property type="entry name" value="Glycerol-3-phosphate (1)-acyltransferase"/>
    <property type="match status" value="1"/>
</dbReference>
<accession>A0ABQ5VSJ6</accession>
<name>A0ABQ5VSJ6_9RHOB</name>
<dbReference type="RefSeq" id="WP_284376152.1">
    <property type="nucleotide sequence ID" value="NZ_BSNN01000002.1"/>
</dbReference>
<evidence type="ECO:0000313" key="2">
    <source>
        <dbReference type="EMBL" id="GLQ34400.1"/>
    </source>
</evidence>
<dbReference type="EMBL" id="BSNN01000002">
    <property type="protein sequence ID" value="GLQ34400.1"/>
    <property type="molecule type" value="Genomic_DNA"/>
</dbReference>
<gene>
    <name evidence="2" type="ORF">GCM10007939_06830</name>
</gene>
<protein>
    <recommendedName>
        <fullName evidence="1">Phospholipid/glycerol acyltransferase domain-containing protein</fullName>
    </recommendedName>
</protein>
<feature type="domain" description="Phospholipid/glycerol acyltransferase" evidence="1">
    <location>
        <begin position="83"/>
        <end position="206"/>
    </location>
</feature>
<evidence type="ECO:0000313" key="3">
    <source>
        <dbReference type="Proteomes" id="UP001156694"/>
    </source>
</evidence>
<reference evidence="3" key="1">
    <citation type="journal article" date="2019" name="Int. J. Syst. Evol. Microbiol.">
        <title>The Global Catalogue of Microorganisms (GCM) 10K type strain sequencing project: providing services to taxonomists for standard genome sequencing and annotation.</title>
        <authorList>
            <consortium name="The Broad Institute Genomics Platform"/>
            <consortium name="The Broad Institute Genome Sequencing Center for Infectious Disease"/>
            <person name="Wu L."/>
            <person name="Ma J."/>
        </authorList>
    </citation>
    <scope>NUCLEOTIDE SEQUENCE [LARGE SCALE GENOMIC DNA]</scope>
    <source>
        <strain evidence="3">NBRC 110140</strain>
    </source>
</reference>
<dbReference type="InterPro" id="IPR002123">
    <property type="entry name" value="Plipid/glycerol_acylTrfase"/>
</dbReference>
<dbReference type="CDD" id="cd07986">
    <property type="entry name" value="LPLAT_ACT14924-like"/>
    <property type="match status" value="1"/>
</dbReference>
<dbReference type="SMART" id="SM00563">
    <property type="entry name" value="PlsC"/>
    <property type="match status" value="1"/>
</dbReference>
<keyword evidence="3" id="KW-1185">Reference proteome</keyword>